<comment type="caution">
    <text evidence="2">The sequence shown here is derived from an EMBL/GenBank/DDBJ whole genome shotgun (WGS) entry which is preliminary data.</text>
</comment>
<dbReference type="EMBL" id="AGYR01000012">
    <property type="protein sequence ID" value="ENZ17897.1"/>
    <property type="molecule type" value="Genomic_DNA"/>
</dbReference>
<evidence type="ECO:0000313" key="2">
    <source>
        <dbReference type="EMBL" id="ENZ17897.1"/>
    </source>
</evidence>
<dbReference type="Pfam" id="PF14191">
    <property type="entry name" value="YodL"/>
    <property type="match status" value="1"/>
</dbReference>
<feature type="domain" description="YodL-like" evidence="1">
    <location>
        <begin position="75"/>
        <end position="171"/>
    </location>
</feature>
<evidence type="ECO:0000259" key="1">
    <source>
        <dbReference type="Pfam" id="PF14191"/>
    </source>
</evidence>
<evidence type="ECO:0000313" key="3">
    <source>
        <dbReference type="Proteomes" id="UP000013085"/>
    </source>
</evidence>
<reference evidence="2 3" key="1">
    <citation type="submission" date="2013-01" db="EMBL/GenBank/DDBJ databases">
        <title>The Genome Sequence of Clostridium clostridioforme 90A8.</title>
        <authorList>
            <consortium name="The Broad Institute Genome Sequencing Platform"/>
            <person name="Earl A."/>
            <person name="Ward D."/>
            <person name="Feldgarden M."/>
            <person name="Gevers D."/>
            <person name="Courvalin P."/>
            <person name="Lambert T."/>
            <person name="Walker B."/>
            <person name="Young S.K."/>
            <person name="Zeng Q."/>
            <person name="Gargeya S."/>
            <person name="Fitzgerald M."/>
            <person name="Haas B."/>
            <person name="Abouelleil A."/>
            <person name="Alvarado L."/>
            <person name="Arachchi H.M."/>
            <person name="Berlin A.M."/>
            <person name="Chapman S.B."/>
            <person name="Dewar J."/>
            <person name="Goldberg J."/>
            <person name="Griggs A."/>
            <person name="Gujja S."/>
            <person name="Hansen M."/>
            <person name="Howarth C."/>
            <person name="Imamovic A."/>
            <person name="Larimer J."/>
            <person name="McCowan C."/>
            <person name="Murphy C."/>
            <person name="Neiman D."/>
            <person name="Pearson M."/>
            <person name="Priest M."/>
            <person name="Roberts A."/>
            <person name="Saif S."/>
            <person name="Shea T."/>
            <person name="Sisk P."/>
            <person name="Sykes S."/>
            <person name="Wortman J."/>
            <person name="Nusbaum C."/>
            <person name="Birren B."/>
        </authorList>
    </citation>
    <scope>NUCLEOTIDE SEQUENCE [LARGE SCALE GENOMIC DNA]</scope>
    <source>
        <strain evidence="2 3">90A8</strain>
    </source>
</reference>
<gene>
    <name evidence="2" type="ORF">HMPREF1090_01447</name>
</gene>
<organism evidence="2 3">
    <name type="scientific">[Clostridium] clostridioforme 90A8</name>
    <dbReference type="NCBI Taxonomy" id="999408"/>
    <lineage>
        <taxon>Bacteria</taxon>
        <taxon>Bacillati</taxon>
        <taxon>Bacillota</taxon>
        <taxon>Clostridia</taxon>
        <taxon>Lachnospirales</taxon>
        <taxon>Lachnospiraceae</taxon>
        <taxon>Enterocloster</taxon>
    </lineage>
</organism>
<dbReference type="RefSeq" id="WP_002595344.1">
    <property type="nucleotide sequence ID" value="NZ_KB851009.1"/>
</dbReference>
<dbReference type="InterPro" id="IPR025923">
    <property type="entry name" value="YodL-like_dom"/>
</dbReference>
<dbReference type="Proteomes" id="UP000013085">
    <property type="component" value="Unassembled WGS sequence"/>
</dbReference>
<sequence length="186" mass="21549">MKPIRIESGIIVYYGNRVGRVSDGRAVVDPMFEGPELIDFLTKQRNIREVQWTDGMFDRLMSAPRDAREMEVLKNCRIWQLKPDVDIRMKFVSYDELCKNFGPPDLENYQQVYDGAVETNDLAALYTKFYLDYPASYTGHIISMSDVLELYDESGSTFHYVDRIGFRQVDFEPPGQSMAQGPIMQF</sequence>
<accession>A0A0E2HS00</accession>
<proteinExistence type="predicted"/>
<dbReference type="AlphaFoldDB" id="A0A0E2HS00"/>
<dbReference type="HOGENOM" id="CLU_1432434_0_0_9"/>
<protein>
    <recommendedName>
        <fullName evidence="1">YodL-like domain-containing protein</fullName>
    </recommendedName>
</protein>
<dbReference type="PATRIC" id="fig|999408.3.peg.1562"/>
<name>A0A0E2HS00_9FIRM</name>